<proteinExistence type="predicted"/>
<keyword evidence="1" id="KW-0472">Membrane</keyword>
<reference evidence="2" key="1">
    <citation type="submission" date="2022-08" db="EMBL/GenBank/DDBJ databases">
        <title>Genome sequence of Vagococcus luciliae DSM 112651.</title>
        <authorList>
            <person name="Juan G."/>
            <person name="Anja P."/>
            <person name="Rolf D."/>
            <person name="Kampfer P."/>
            <person name="Vilcinskas A."/>
        </authorList>
    </citation>
    <scope>NUCLEOTIDE SEQUENCE</scope>
    <source>
        <strain evidence="2">G314FT</strain>
    </source>
</reference>
<sequence length="120" mass="14724">MGMFSTIVFPFLIWLFNKFVKIIKIKRFKKLLYREYVLKIKGIKHEELKKYSSDSIRRLNYLIEKELTYFNNDVQFEYIRAVEYTNMLFFSITEKSKSTEFRDVLKVPIEVIEDEKREKD</sequence>
<evidence type="ECO:0000256" key="1">
    <source>
        <dbReference type="SAM" id="Phobius"/>
    </source>
</evidence>
<reference evidence="2" key="2">
    <citation type="submission" date="2022-08" db="EMBL/GenBank/DDBJ databases">
        <authorList>
            <person name="Poehlein A."/>
            <person name="Guzman J."/>
            <person name="Daniel R."/>
            <person name="Vilcinskas A."/>
        </authorList>
    </citation>
    <scope>NUCLEOTIDE SEQUENCE</scope>
    <source>
        <strain evidence="2">G314FT</strain>
    </source>
</reference>
<dbReference type="Proteomes" id="UP001058273">
    <property type="component" value="Chromosome"/>
</dbReference>
<keyword evidence="3" id="KW-1185">Reference proteome</keyword>
<evidence type="ECO:0000313" key="2">
    <source>
        <dbReference type="EMBL" id="UUV99477.1"/>
    </source>
</evidence>
<accession>A0ABY5P0X1</accession>
<gene>
    <name evidence="2" type="ORF">G314FT_16380</name>
</gene>
<keyword evidence="1" id="KW-0812">Transmembrane</keyword>
<evidence type="ECO:0000313" key="3">
    <source>
        <dbReference type="Proteomes" id="UP001058273"/>
    </source>
</evidence>
<keyword evidence="1" id="KW-1133">Transmembrane helix</keyword>
<protein>
    <submittedName>
        <fullName evidence="2">Uncharacterized protein</fullName>
    </submittedName>
</protein>
<organism evidence="2 3">
    <name type="scientific">Vagococcus luciliae</name>
    <dbReference type="NCBI Taxonomy" id="2920380"/>
    <lineage>
        <taxon>Bacteria</taxon>
        <taxon>Bacillati</taxon>
        <taxon>Bacillota</taxon>
        <taxon>Bacilli</taxon>
        <taxon>Lactobacillales</taxon>
        <taxon>Enterococcaceae</taxon>
        <taxon>Vagococcus</taxon>
    </lineage>
</organism>
<name>A0ABY5P0X1_9ENTE</name>
<dbReference type="EMBL" id="CP102451">
    <property type="protein sequence ID" value="UUV99477.1"/>
    <property type="molecule type" value="Genomic_DNA"/>
</dbReference>
<feature type="transmembrane region" description="Helical" evidence="1">
    <location>
        <begin position="6"/>
        <end position="23"/>
    </location>
</feature>